<feature type="region of interest" description="Disordered" evidence="2">
    <location>
        <begin position="63"/>
        <end position="84"/>
    </location>
</feature>
<evidence type="ECO:0000256" key="2">
    <source>
        <dbReference type="SAM" id="MobiDB-lite"/>
    </source>
</evidence>
<organism evidence="3 4">
    <name type="scientific">Symbiodinium necroappetens</name>
    <dbReference type="NCBI Taxonomy" id="1628268"/>
    <lineage>
        <taxon>Eukaryota</taxon>
        <taxon>Sar</taxon>
        <taxon>Alveolata</taxon>
        <taxon>Dinophyceae</taxon>
        <taxon>Suessiales</taxon>
        <taxon>Symbiodiniaceae</taxon>
        <taxon>Symbiodinium</taxon>
    </lineage>
</organism>
<feature type="compositionally biased region" description="Basic and acidic residues" evidence="2">
    <location>
        <begin position="65"/>
        <end position="74"/>
    </location>
</feature>
<feature type="compositionally biased region" description="Low complexity" evidence="2">
    <location>
        <begin position="216"/>
        <end position="229"/>
    </location>
</feature>
<protein>
    <submittedName>
        <fullName evidence="3">Uncharacterized protein</fullName>
    </submittedName>
</protein>
<keyword evidence="1" id="KW-0175">Coiled coil</keyword>
<feature type="non-terminal residue" evidence="3">
    <location>
        <position position="1"/>
    </location>
</feature>
<dbReference type="Proteomes" id="UP000601435">
    <property type="component" value="Unassembled WGS sequence"/>
</dbReference>
<evidence type="ECO:0000313" key="4">
    <source>
        <dbReference type="Proteomes" id="UP000601435"/>
    </source>
</evidence>
<dbReference type="AlphaFoldDB" id="A0A812WCC0"/>
<name>A0A812WCC0_9DINO</name>
<proteinExistence type="predicted"/>
<comment type="caution">
    <text evidence="3">The sequence shown here is derived from an EMBL/GenBank/DDBJ whole genome shotgun (WGS) entry which is preliminary data.</text>
</comment>
<accession>A0A812WCC0</accession>
<evidence type="ECO:0000256" key="1">
    <source>
        <dbReference type="SAM" id="Coils"/>
    </source>
</evidence>
<feature type="region of interest" description="Disordered" evidence="2">
    <location>
        <begin position="209"/>
        <end position="241"/>
    </location>
</feature>
<keyword evidence="4" id="KW-1185">Reference proteome</keyword>
<feature type="coiled-coil region" evidence="1">
    <location>
        <begin position="114"/>
        <end position="148"/>
    </location>
</feature>
<evidence type="ECO:0000313" key="3">
    <source>
        <dbReference type="EMBL" id="CAE7662795.1"/>
    </source>
</evidence>
<dbReference type="EMBL" id="CAJNJA010031994">
    <property type="protein sequence ID" value="CAE7662795.1"/>
    <property type="molecule type" value="Genomic_DNA"/>
</dbReference>
<reference evidence="3" key="1">
    <citation type="submission" date="2021-02" db="EMBL/GenBank/DDBJ databases">
        <authorList>
            <person name="Dougan E. K."/>
            <person name="Rhodes N."/>
            <person name="Thang M."/>
            <person name="Chan C."/>
        </authorList>
    </citation>
    <scope>NUCLEOTIDE SEQUENCE</scope>
</reference>
<feature type="non-terminal residue" evidence="3">
    <location>
        <position position="556"/>
    </location>
</feature>
<sequence length="556" mass="60811">GSPESAEHGRMGLESVTSRAATWMSKLGDLFQQRRVEVHTTWSPAHRAENPWLEQRPFVAPPLQAEREVPREGARSTPPSTGSATVPYELVQAEVSKQLEGAMSEIYGTMVGKLEYERKKAEEAELQAQALREQLEVLEMQTRELARGSQPREEGLGNDSALRAPFKDIYEFAYEQVQFYAYDQGVDPSRPPAADAGRGRRFLQGLLGFGTGGGATRTSGPTPTSTGAPPGNPRQPPAVASTNIAGSDQVLTAMAKGIESLLLNQGSRADRPETVKPGITELPHLPPYTPETGSIDLINWVTHITPIMEDLSDSSSVWWTATLQEVMTCSIFCGYALGKDSAFAYEISYLQEKALVLANLEKPSECSDAKGAVEALRKWALWRRRAMAIGITEPVHSSSGHVSYTCPSACIDLYANGDFTEATTWAVQILYVRKGVQANVPSVVLYVEAQGINRRSARPREEVAMKVLSVLEDVKRVRAFAPLVEAVDRWSKRWAPSGRTALMDSGATHPLRQPRNEQEWLDAMNVKVALAGDAKTTMKQTTSGTLLSGDELSQVI</sequence>
<gene>
    <name evidence="3" type="ORF">SNEC2469_LOCUS18870</name>
</gene>